<keyword evidence="4" id="KW-1185">Reference proteome</keyword>
<comment type="caution">
    <text evidence="3">The sequence shown here is derived from an EMBL/GenBank/DDBJ whole genome shotgun (WGS) entry which is preliminary data.</text>
</comment>
<dbReference type="PANTHER" id="PTHR35848:SF9">
    <property type="entry name" value="SLL1358 PROTEIN"/>
    <property type="match status" value="1"/>
</dbReference>
<dbReference type="RefSeq" id="WP_222824195.1">
    <property type="nucleotide sequence ID" value="NZ_JAHWXP010000002.1"/>
</dbReference>
<feature type="domain" description="Cupin type-2" evidence="2">
    <location>
        <begin position="46"/>
        <end position="117"/>
    </location>
</feature>
<dbReference type="Pfam" id="PF07883">
    <property type="entry name" value="Cupin_2"/>
    <property type="match status" value="1"/>
</dbReference>
<accession>A0ABS7PEA3</accession>
<evidence type="ECO:0000259" key="2">
    <source>
        <dbReference type="Pfam" id="PF07883"/>
    </source>
</evidence>
<dbReference type="PANTHER" id="PTHR35848">
    <property type="entry name" value="OXALATE-BINDING PROTEIN"/>
    <property type="match status" value="1"/>
</dbReference>
<proteinExistence type="predicted"/>
<dbReference type="InterPro" id="IPR013096">
    <property type="entry name" value="Cupin_2"/>
</dbReference>
<dbReference type="Gene3D" id="2.60.120.10">
    <property type="entry name" value="Jelly Rolls"/>
    <property type="match status" value="1"/>
</dbReference>
<dbReference type="InterPro" id="IPR051610">
    <property type="entry name" value="GPI/OXD"/>
</dbReference>
<organism evidence="3 4">
    <name type="scientific">Alteriqipengyuania abyssalis</name>
    <dbReference type="NCBI Taxonomy" id="2860200"/>
    <lineage>
        <taxon>Bacteria</taxon>
        <taxon>Pseudomonadati</taxon>
        <taxon>Pseudomonadota</taxon>
        <taxon>Alphaproteobacteria</taxon>
        <taxon>Sphingomonadales</taxon>
        <taxon>Erythrobacteraceae</taxon>
        <taxon>Alteriqipengyuania</taxon>
    </lineage>
</organism>
<dbReference type="InterPro" id="IPR011051">
    <property type="entry name" value="RmlC_Cupin_sf"/>
</dbReference>
<dbReference type="EMBL" id="JAHWXP010000002">
    <property type="protein sequence ID" value="MBY8336505.1"/>
    <property type="molecule type" value="Genomic_DNA"/>
</dbReference>
<dbReference type="Proteomes" id="UP000759298">
    <property type="component" value="Unassembled WGS sequence"/>
</dbReference>
<dbReference type="CDD" id="cd02224">
    <property type="entry name" value="cupin_SPO2919-like"/>
    <property type="match status" value="1"/>
</dbReference>
<gene>
    <name evidence="3" type="ORF">KYN89_05550</name>
</gene>
<name>A0ABS7PEA3_9SPHN</name>
<dbReference type="SUPFAM" id="SSF51182">
    <property type="entry name" value="RmlC-like cupins"/>
    <property type="match status" value="1"/>
</dbReference>
<evidence type="ECO:0000313" key="4">
    <source>
        <dbReference type="Proteomes" id="UP000759298"/>
    </source>
</evidence>
<protein>
    <submittedName>
        <fullName evidence="3">Cupin domain-containing protein</fullName>
    </submittedName>
</protein>
<sequence>MPKLDLDAIPQTNATGYPAPYSEVVKGRWYRRIATAVGLEDFGVSHVVLEPGAWSSQRHWHEGEDEIVIMLSGEAVLVDDTGETPMRAGDIAAFPKNDGNGHVLQNRAEEPCCFVAVGRPATTDCHYPDIDMHLFAGADEQRRKDGSRFE</sequence>
<evidence type="ECO:0000313" key="3">
    <source>
        <dbReference type="EMBL" id="MBY8336505.1"/>
    </source>
</evidence>
<keyword evidence="1" id="KW-0479">Metal-binding</keyword>
<dbReference type="InterPro" id="IPR014710">
    <property type="entry name" value="RmlC-like_jellyroll"/>
</dbReference>
<reference evidence="3 4" key="1">
    <citation type="submission" date="2021-07" db="EMBL/GenBank/DDBJ databases">
        <title>Alteriqipengyuania abyssalis NZ-12B nov, sp.nov isolated from deep sea sponge in pacific ocean.</title>
        <authorList>
            <person name="Tareen S."/>
            <person name="Wink J."/>
        </authorList>
    </citation>
    <scope>NUCLEOTIDE SEQUENCE [LARGE SCALE GENOMIC DNA]</scope>
    <source>
        <strain evidence="3 4">NZ-12B</strain>
    </source>
</reference>
<evidence type="ECO:0000256" key="1">
    <source>
        <dbReference type="ARBA" id="ARBA00022723"/>
    </source>
</evidence>